<name>A0ABV6AHD1_9HYPH</name>
<dbReference type="Pfam" id="PF14246">
    <property type="entry name" value="TetR_C_7"/>
    <property type="match status" value="1"/>
</dbReference>
<proteinExistence type="predicted"/>
<dbReference type="PRINTS" id="PR00455">
    <property type="entry name" value="HTHTETR"/>
</dbReference>
<dbReference type="EMBL" id="JBHMAA010000011">
    <property type="protein sequence ID" value="MFB9949093.1"/>
    <property type="molecule type" value="Genomic_DNA"/>
</dbReference>
<evidence type="ECO:0000256" key="2">
    <source>
        <dbReference type="PROSITE-ProRule" id="PRU00335"/>
    </source>
</evidence>
<evidence type="ECO:0000313" key="5">
    <source>
        <dbReference type="Proteomes" id="UP001589692"/>
    </source>
</evidence>
<gene>
    <name evidence="4" type="ORF">ACFFP0_09560</name>
</gene>
<comment type="caution">
    <text evidence="4">The sequence shown here is derived from an EMBL/GenBank/DDBJ whole genome shotgun (WGS) entry which is preliminary data.</text>
</comment>
<keyword evidence="1 2" id="KW-0238">DNA-binding</keyword>
<keyword evidence="5" id="KW-1185">Reference proteome</keyword>
<dbReference type="PANTHER" id="PTHR30055:SF223">
    <property type="entry name" value="HTH-TYPE TRANSCRIPTIONAL REGULATOR UIDR"/>
    <property type="match status" value="1"/>
</dbReference>
<reference evidence="4 5" key="1">
    <citation type="submission" date="2024-09" db="EMBL/GenBank/DDBJ databases">
        <authorList>
            <person name="Sun Q."/>
            <person name="Mori K."/>
        </authorList>
    </citation>
    <scope>NUCLEOTIDE SEQUENCE [LARGE SCALE GENOMIC DNA]</scope>
    <source>
        <strain evidence="4 5">TBRC 4938</strain>
    </source>
</reference>
<sequence>MPNGKRLTRAEQKALRPLQILEAAFEEFVKNGYAASRVEDIAERVGVTKGTVYVYFPTKEQLFEAMIQHISAPLRKVLRTSDTLKGRAAEKLQQFIELLYDHIVDDRKSRELMRFVIAEGARFPDLIDRHHEEFIAPIIGRIQEILDEGVALNEFRRKPAEFADVTMSPMLAMVIVRLIFDDRQDIDRNAFRHEHLQLVLNSLTG</sequence>
<accession>A0ABV6AHD1</accession>
<dbReference type="PANTHER" id="PTHR30055">
    <property type="entry name" value="HTH-TYPE TRANSCRIPTIONAL REGULATOR RUTR"/>
    <property type="match status" value="1"/>
</dbReference>
<evidence type="ECO:0000259" key="3">
    <source>
        <dbReference type="PROSITE" id="PS50977"/>
    </source>
</evidence>
<dbReference type="InterPro" id="IPR001647">
    <property type="entry name" value="HTH_TetR"/>
</dbReference>
<dbReference type="Pfam" id="PF00440">
    <property type="entry name" value="TetR_N"/>
    <property type="match status" value="1"/>
</dbReference>
<dbReference type="Gene3D" id="1.10.357.10">
    <property type="entry name" value="Tetracycline Repressor, domain 2"/>
    <property type="match status" value="1"/>
</dbReference>
<organism evidence="4 5">
    <name type="scientific">Rhizobium puerariae</name>
    <dbReference type="NCBI Taxonomy" id="1585791"/>
    <lineage>
        <taxon>Bacteria</taxon>
        <taxon>Pseudomonadati</taxon>
        <taxon>Pseudomonadota</taxon>
        <taxon>Alphaproteobacteria</taxon>
        <taxon>Hyphomicrobiales</taxon>
        <taxon>Rhizobiaceae</taxon>
        <taxon>Rhizobium/Agrobacterium group</taxon>
        <taxon>Rhizobium</taxon>
    </lineage>
</organism>
<protein>
    <submittedName>
        <fullName evidence="4">TetR/AcrR family transcriptional regulator</fullName>
    </submittedName>
</protein>
<dbReference type="Proteomes" id="UP001589692">
    <property type="component" value="Unassembled WGS sequence"/>
</dbReference>
<dbReference type="InterPro" id="IPR039536">
    <property type="entry name" value="TetR_C_Proteobacteria"/>
</dbReference>
<dbReference type="SUPFAM" id="SSF48498">
    <property type="entry name" value="Tetracyclin repressor-like, C-terminal domain"/>
    <property type="match status" value="1"/>
</dbReference>
<feature type="DNA-binding region" description="H-T-H motif" evidence="2">
    <location>
        <begin position="37"/>
        <end position="56"/>
    </location>
</feature>
<evidence type="ECO:0000313" key="4">
    <source>
        <dbReference type="EMBL" id="MFB9949093.1"/>
    </source>
</evidence>
<dbReference type="InterPro" id="IPR050109">
    <property type="entry name" value="HTH-type_TetR-like_transc_reg"/>
</dbReference>
<dbReference type="InterPro" id="IPR036271">
    <property type="entry name" value="Tet_transcr_reg_TetR-rel_C_sf"/>
</dbReference>
<dbReference type="RefSeq" id="WP_377259591.1">
    <property type="nucleotide sequence ID" value="NZ_JBHMAA010000011.1"/>
</dbReference>
<feature type="domain" description="HTH tetR-type" evidence="3">
    <location>
        <begin position="14"/>
        <end position="74"/>
    </location>
</feature>
<dbReference type="PROSITE" id="PS50977">
    <property type="entry name" value="HTH_TETR_2"/>
    <property type="match status" value="1"/>
</dbReference>
<dbReference type="InterPro" id="IPR009057">
    <property type="entry name" value="Homeodomain-like_sf"/>
</dbReference>
<dbReference type="SUPFAM" id="SSF46689">
    <property type="entry name" value="Homeodomain-like"/>
    <property type="match status" value="1"/>
</dbReference>
<evidence type="ECO:0000256" key="1">
    <source>
        <dbReference type="ARBA" id="ARBA00023125"/>
    </source>
</evidence>